<dbReference type="PANTHER" id="PTHR33710">
    <property type="entry name" value="BNAC02G09200D PROTEIN"/>
    <property type="match status" value="1"/>
</dbReference>
<dbReference type="AlphaFoldDB" id="A0AAW2TSY1"/>
<accession>A0AAW2TSY1</accession>
<dbReference type="Gene3D" id="3.60.10.10">
    <property type="entry name" value="Endonuclease/exonuclease/phosphatase"/>
    <property type="match status" value="1"/>
</dbReference>
<dbReference type="EMBL" id="JACGWJ010000007">
    <property type="protein sequence ID" value="KAL0407657.1"/>
    <property type="molecule type" value="Genomic_DNA"/>
</dbReference>
<evidence type="ECO:0008006" key="2">
    <source>
        <dbReference type="Google" id="ProtNLM"/>
    </source>
</evidence>
<name>A0AAW2TSY1_SESRA</name>
<proteinExistence type="predicted"/>
<dbReference type="InterPro" id="IPR036691">
    <property type="entry name" value="Endo/exonu/phosph_ase_sf"/>
</dbReference>
<evidence type="ECO:0000313" key="1">
    <source>
        <dbReference type="EMBL" id="KAL0407657.1"/>
    </source>
</evidence>
<reference evidence="1" key="2">
    <citation type="journal article" date="2024" name="Plant">
        <title>Genomic evolution and insights into agronomic trait innovations of Sesamum species.</title>
        <authorList>
            <person name="Miao H."/>
            <person name="Wang L."/>
            <person name="Qu L."/>
            <person name="Liu H."/>
            <person name="Sun Y."/>
            <person name="Le M."/>
            <person name="Wang Q."/>
            <person name="Wei S."/>
            <person name="Zheng Y."/>
            <person name="Lin W."/>
            <person name="Duan Y."/>
            <person name="Cao H."/>
            <person name="Xiong S."/>
            <person name="Wang X."/>
            <person name="Wei L."/>
            <person name="Li C."/>
            <person name="Ma Q."/>
            <person name="Ju M."/>
            <person name="Zhao R."/>
            <person name="Li G."/>
            <person name="Mu C."/>
            <person name="Tian Q."/>
            <person name="Mei H."/>
            <person name="Zhang T."/>
            <person name="Gao T."/>
            <person name="Zhang H."/>
        </authorList>
    </citation>
    <scope>NUCLEOTIDE SEQUENCE</scope>
    <source>
        <strain evidence="1">G02</strain>
    </source>
</reference>
<reference evidence="1" key="1">
    <citation type="submission" date="2020-06" db="EMBL/GenBank/DDBJ databases">
        <authorList>
            <person name="Li T."/>
            <person name="Hu X."/>
            <person name="Zhang T."/>
            <person name="Song X."/>
            <person name="Zhang H."/>
            <person name="Dai N."/>
            <person name="Sheng W."/>
            <person name="Hou X."/>
            <person name="Wei L."/>
        </authorList>
    </citation>
    <scope>NUCLEOTIDE SEQUENCE</scope>
    <source>
        <strain evidence="1">G02</strain>
        <tissue evidence="1">Leaf</tissue>
    </source>
</reference>
<dbReference type="PANTHER" id="PTHR33710:SF78">
    <property type="entry name" value="ENDONUCLEASE_EXONUCLEASE_PHOSPHATASE DOMAIN-CONTAINING PROTEIN"/>
    <property type="match status" value="1"/>
</dbReference>
<comment type="caution">
    <text evidence="1">The sequence shown here is derived from an EMBL/GenBank/DDBJ whole genome shotgun (WGS) entry which is preliminary data.</text>
</comment>
<sequence>MWEKLLELGRPLSISWLIVGNFNFVKSPTKKQLGVLPTWYELKDFVDCCIAPGLHDAPTTDCYYTWYSNSDSNPVWCKLDRVFLNNDWLEADCIVLPISTHRDASPITFRNSLVSTPRSWVPRIRHNWLDDGVFEWGPCSLRSLPRTFAEQSHRQRSGWILRQLNHTIIALVPKSEHSNSVADYRPLSCCNVIYKVITKIIPDCLSTALEHLIDSSQAAFVGGQNITNIFLTQEMVR</sequence>
<protein>
    <recommendedName>
        <fullName evidence="2">Reverse transcriptase</fullName>
    </recommendedName>
</protein>
<dbReference type="SUPFAM" id="SSF56219">
    <property type="entry name" value="DNase I-like"/>
    <property type="match status" value="1"/>
</dbReference>
<organism evidence="1">
    <name type="scientific">Sesamum radiatum</name>
    <name type="common">Black benniseed</name>
    <dbReference type="NCBI Taxonomy" id="300843"/>
    <lineage>
        <taxon>Eukaryota</taxon>
        <taxon>Viridiplantae</taxon>
        <taxon>Streptophyta</taxon>
        <taxon>Embryophyta</taxon>
        <taxon>Tracheophyta</taxon>
        <taxon>Spermatophyta</taxon>
        <taxon>Magnoliopsida</taxon>
        <taxon>eudicotyledons</taxon>
        <taxon>Gunneridae</taxon>
        <taxon>Pentapetalae</taxon>
        <taxon>asterids</taxon>
        <taxon>lamiids</taxon>
        <taxon>Lamiales</taxon>
        <taxon>Pedaliaceae</taxon>
        <taxon>Sesamum</taxon>
    </lineage>
</organism>
<gene>
    <name evidence="1" type="ORF">Sradi_1700100</name>
</gene>